<accession>A0A4Q9VXX8</accession>
<dbReference type="InterPro" id="IPR029045">
    <property type="entry name" value="ClpP/crotonase-like_dom_sf"/>
</dbReference>
<dbReference type="InterPro" id="IPR001753">
    <property type="entry name" value="Enoyl-CoA_hydra/iso"/>
</dbReference>
<proteinExistence type="predicted"/>
<dbReference type="Proteomes" id="UP000292781">
    <property type="component" value="Unassembled WGS sequence"/>
</dbReference>
<dbReference type="RefSeq" id="WP_131305036.1">
    <property type="nucleotide sequence ID" value="NZ_SJFN01000001.1"/>
</dbReference>
<keyword evidence="1" id="KW-0413">Isomerase</keyword>
<reference evidence="1 2" key="1">
    <citation type="submission" date="2019-02" db="EMBL/GenBank/DDBJ databases">
        <title>Siculibacillus lacustris gen. nov., sp. nov., a new rosette-forming bacterium isolated from a freshwater crater lake (Lake St. Ana, Romania).</title>
        <authorList>
            <person name="Felfoldi T."/>
            <person name="Marton Z."/>
            <person name="Szabo A."/>
            <person name="Mentes A."/>
            <person name="Boka K."/>
            <person name="Marialigeti K."/>
            <person name="Mathe I."/>
            <person name="Koncz M."/>
            <person name="Schumann P."/>
            <person name="Toth E."/>
        </authorList>
    </citation>
    <scope>NUCLEOTIDE SEQUENCE [LARGE SCALE GENOMIC DNA]</scope>
    <source>
        <strain evidence="1 2">SA-279</strain>
    </source>
</reference>
<sequence>MKIDDHGDGILGVEFTRSADDNTISSAGLLDFAATLDTVIATPGLRAVVVSGEGGHFCKGRVGAKGLTQAAAIRDDLDFILQVNARLRASPVPFVAAVEGRAFGFGCGFATQCDVTIAAADAVFALPEMSHRLPPLVVLSYFGKFVPFKKAFELALTSRPVPASEALAIGMVTELVDPGRAFARALEFARLIAALDADSVRLLRGFARRMAGLHDDIDARTGVADMAIMLAAAATRPH</sequence>
<dbReference type="Pfam" id="PF00378">
    <property type="entry name" value="ECH_1"/>
    <property type="match status" value="1"/>
</dbReference>
<dbReference type="PANTHER" id="PTHR43459:SF1">
    <property type="entry name" value="EG:BACN32G11.4 PROTEIN"/>
    <property type="match status" value="1"/>
</dbReference>
<dbReference type="GO" id="GO:0016853">
    <property type="term" value="F:isomerase activity"/>
    <property type="evidence" value="ECO:0007669"/>
    <property type="project" value="UniProtKB-KW"/>
</dbReference>
<dbReference type="AlphaFoldDB" id="A0A4Q9VXX8"/>
<evidence type="ECO:0000313" key="2">
    <source>
        <dbReference type="Proteomes" id="UP000292781"/>
    </source>
</evidence>
<evidence type="ECO:0000313" key="1">
    <source>
        <dbReference type="EMBL" id="TBW41352.1"/>
    </source>
</evidence>
<dbReference type="OrthoDB" id="9781757at2"/>
<organism evidence="1 2">
    <name type="scientific">Siculibacillus lacustris</name>
    <dbReference type="NCBI Taxonomy" id="1549641"/>
    <lineage>
        <taxon>Bacteria</taxon>
        <taxon>Pseudomonadati</taxon>
        <taxon>Pseudomonadota</taxon>
        <taxon>Alphaproteobacteria</taxon>
        <taxon>Hyphomicrobiales</taxon>
        <taxon>Ancalomicrobiaceae</taxon>
        <taxon>Siculibacillus</taxon>
    </lineage>
</organism>
<gene>
    <name evidence="1" type="ORF">EYW49_01100</name>
</gene>
<dbReference type="EMBL" id="SJFN01000001">
    <property type="protein sequence ID" value="TBW41352.1"/>
    <property type="molecule type" value="Genomic_DNA"/>
</dbReference>
<keyword evidence="2" id="KW-1185">Reference proteome</keyword>
<dbReference type="PANTHER" id="PTHR43459">
    <property type="entry name" value="ENOYL-COA HYDRATASE"/>
    <property type="match status" value="1"/>
</dbReference>
<dbReference type="SUPFAM" id="SSF52096">
    <property type="entry name" value="ClpP/crotonase"/>
    <property type="match status" value="1"/>
</dbReference>
<protein>
    <submittedName>
        <fullName evidence="1">Enoyl-CoA hydratase/isomerase family protein</fullName>
    </submittedName>
</protein>
<name>A0A4Q9VXX8_9HYPH</name>
<dbReference type="Gene3D" id="3.90.226.10">
    <property type="entry name" value="2-enoyl-CoA Hydratase, Chain A, domain 1"/>
    <property type="match status" value="1"/>
</dbReference>
<dbReference type="CDD" id="cd06558">
    <property type="entry name" value="crotonase-like"/>
    <property type="match status" value="1"/>
</dbReference>
<comment type="caution">
    <text evidence="1">The sequence shown here is derived from an EMBL/GenBank/DDBJ whole genome shotgun (WGS) entry which is preliminary data.</text>
</comment>